<dbReference type="SUPFAM" id="SSF82171">
    <property type="entry name" value="DPP6 N-terminal domain-like"/>
    <property type="match status" value="1"/>
</dbReference>
<evidence type="ECO:0000256" key="1">
    <source>
        <dbReference type="SAM" id="MobiDB-lite"/>
    </source>
</evidence>
<evidence type="ECO:0008006" key="5">
    <source>
        <dbReference type="Google" id="ProtNLM"/>
    </source>
</evidence>
<dbReference type="Pfam" id="PF07676">
    <property type="entry name" value="PD40"/>
    <property type="match status" value="1"/>
</dbReference>
<keyword evidence="2" id="KW-0732">Signal</keyword>
<gene>
    <name evidence="3" type="ORF">OM076_14130</name>
</gene>
<name>A0A9X3MT70_9ACTN</name>
<dbReference type="RefSeq" id="WP_270040621.1">
    <property type="nucleotide sequence ID" value="NZ_JAPDOD010000012.1"/>
</dbReference>
<dbReference type="Gene3D" id="2.120.10.30">
    <property type="entry name" value="TolB, C-terminal domain"/>
    <property type="match status" value="1"/>
</dbReference>
<dbReference type="EMBL" id="JAPDOD010000012">
    <property type="protein sequence ID" value="MDA0161411.1"/>
    <property type="molecule type" value="Genomic_DNA"/>
</dbReference>
<dbReference type="InterPro" id="IPR011042">
    <property type="entry name" value="6-blade_b-propeller_TolB-like"/>
</dbReference>
<dbReference type="InterPro" id="IPR011659">
    <property type="entry name" value="WD40"/>
</dbReference>
<reference evidence="3" key="1">
    <citation type="submission" date="2022-10" db="EMBL/GenBank/DDBJ databases">
        <title>The WGS of Solirubrobacter ginsenosidimutans DSM 21036.</title>
        <authorList>
            <person name="Jiang Z."/>
        </authorList>
    </citation>
    <scope>NUCLEOTIDE SEQUENCE</scope>
    <source>
        <strain evidence="3">DSM 21036</strain>
    </source>
</reference>
<accession>A0A9X3MT70</accession>
<sequence length="653" mass="68681">MKRLLAAVVLLLAVPVAARAYVAPGATLVSASLELREQGDEASGTPDISADGRFVVFETRARNLFGPDFSDPPGAHYEGGVMRRDIASGHLDLVAPGDLVGDDGVVRVRGARNPSVSADGRYVVFSTGQQLVPADTNGNIDVYVRDLQTGGYELISARDGGSVPAAYATRDPDTPLRNPGADVSPAVSISADGDRVLFRTVDLASDLPDRASPITPPYQLFVRLRASKRTILVTQQMGSNPPVPVGGADAGGALSADGTTVAWPGQSAADQTHFVDGEFSDPSIYYYLWRRIDDGPQTAARRITGATEPEVPGCTFDARPEDVNACTGPLSDREQGLSGITSTLPALSADGRRVLFTTGAPPRPTLYGAALDLWMTDMTPGRSRTAASVELTREGLSRDTAESAGITSIALSPDGRWAAMTTARTRFLLPALRLLDAPTTIPGLDDLYLIDLENRTMERAAHGLGGANADAGVAPVLSLSDGGRRVAFSTSADNLFFGDANGRADVFVADRLDAPPPAPTEEEPPADAPAETFDPPPPVVAKLRVTVRKAPSGRVRLLVRAPGRGKFAVAVRGRIPDTDGRLRGPARLMGSVKKTIKKAGAVTLEVKLVKKYTAVARREKKLDGSATVTFTPASGPPLSGTTTVRFAAPPKKK</sequence>
<proteinExistence type="predicted"/>
<comment type="caution">
    <text evidence="3">The sequence shown here is derived from an EMBL/GenBank/DDBJ whole genome shotgun (WGS) entry which is preliminary data.</text>
</comment>
<feature type="signal peptide" evidence="2">
    <location>
        <begin position="1"/>
        <end position="20"/>
    </location>
</feature>
<evidence type="ECO:0000313" key="3">
    <source>
        <dbReference type="EMBL" id="MDA0161411.1"/>
    </source>
</evidence>
<dbReference type="Proteomes" id="UP001149140">
    <property type="component" value="Unassembled WGS sequence"/>
</dbReference>
<evidence type="ECO:0000313" key="4">
    <source>
        <dbReference type="Proteomes" id="UP001149140"/>
    </source>
</evidence>
<evidence type="ECO:0000256" key="2">
    <source>
        <dbReference type="SAM" id="SignalP"/>
    </source>
</evidence>
<feature type="region of interest" description="Disordered" evidence="1">
    <location>
        <begin position="512"/>
        <end position="536"/>
    </location>
</feature>
<dbReference type="AlphaFoldDB" id="A0A9X3MT70"/>
<feature type="chain" id="PRO_5040927335" description="WD40 repeat protein" evidence="2">
    <location>
        <begin position="21"/>
        <end position="653"/>
    </location>
</feature>
<keyword evidence="4" id="KW-1185">Reference proteome</keyword>
<feature type="region of interest" description="Disordered" evidence="1">
    <location>
        <begin position="631"/>
        <end position="653"/>
    </location>
</feature>
<organism evidence="3 4">
    <name type="scientific">Solirubrobacter ginsenosidimutans</name>
    <dbReference type="NCBI Taxonomy" id="490573"/>
    <lineage>
        <taxon>Bacteria</taxon>
        <taxon>Bacillati</taxon>
        <taxon>Actinomycetota</taxon>
        <taxon>Thermoleophilia</taxon>
        <taxon>Solirubrobacterales</taxon>
        <taxon>Solirubrobacteraceae</taxon>
        <taxon>Solirubrobacter</taxon>
    </lineage>
</organism>
<protein>
    <recommendedName>
        <fullName evidence="5">WD40 repeat protein</fullName>
    </recommendedName>
</protein>